<organism evidence="1 2">
    <name type="scientific">Oleoguttula mirabilis</name>
    <dbReference type="NCBI Taxonomy" id="1507867"/>
    <lineage>
        <taxon>Eukaryota</taxon>
        <taxon>Fungi</taxon>
        <taxon>Dikarya</taxon>
        <taxon>Ascomycota</taxon>
        <taxon>Pezizomycotina</taxon>
        <taxon>Dothideomycetes</taxon>
        <taxon>Dothideomycetidae</taxon>
        <taxon>Mycosphaerellales</taxon>
        <taxon>Teratosphaeriaceae</taxon>
        <taxon>Oleoguttula</taxon>
    </lineage>
</organism>
<dbReference type="EMBL" id="JAVFHQ010000002">
    <property type="protein sequence ID" value="KAK4550089.1"/>
    <property type="molecule type" value="Genomic_DNA"/>
</dbReference>
<dbReference type="AlphaFoldDB" id="A0AAV9JWV0"/>
<evidence type="ECO:0000313" key="1">
    <source>
        <dbReference type="EMBL" id="KAK4550089.1"/>
    </source>
</evidence>
<dbReference type="SUPFAM" id="SSF56281">
    <property type="entry name" value="Metallo-hydrolase/oxidoreductase"/>
    <property type="match status" value="1"/>
</dbReference>
<gene>
    <name evidence="1" type="ORF">LTR36_003056</name>
</gene>
<protein>
    <recommendedName>
        <fullName evidence="3">Beta-lactamase-like protein</fullName>
    </recommendedName>
</protein>
<dbReference type="Proteomes" id="UP001324427">
    <property type="component" value="Unassembled WGS sequence"/>
</dbReference>
<dbReference type="PANTHER" id="PTHR33835">
    <property type="entry name" value="YALI0C07656P"/>
    <property type="match status" value="1"/>
</dbReference>
<proteinExistence type="predicted"/>
<name>A0AAV9JWV0_9PEZI</name>
<reference evidence="1 2" key="1">
    <citation type="submission" date="2021-11" db="EMBL/GenBank/DDBJ databases">
        <title>Black yeast isolated from Biological Soil Crust.</title>
        <authorList>
            <person name="Kurbessoian T."/>
        </authorList>
    </citation>
    <scope>NUCLEOTIDE SEQUENCE [LARGE SCALE GENOMIC DNA]</scope>
    <source>
        <strain evidence="1 2">CCFEE 5522</strain>
    </source>
</reference>
<dbReference type="Gene3D" id="3.60.15.10">
    <property type="entry name" value="Ribonuclease Z/Hydroxyacylglutathione hydrolase-like"/>
    <property type="match status" value="1"/>
</dbReference>
<comment type="caution">
    <text evidence="1">The sequence shown here is derived from an EMBL/GenBank/DDBJ whole genome shotgun (WGS) entry which is preliminary data.</text>
</comment>
<dbReference type="Pfam" id="PF14234">
    <property type="entry name" value="DUF4336"/>
    <property type="match status" value="1"/>
</dbReference>
<dbReference type="InterPro" id="IPR036866">
    <property type="entry name" value="RibonucZ/Hydroxyglut_hydro"/>
</dbReference>
<dbReference type="PANTHER" id="PTHR33835:SF1">
    <property type="entry name" value="METALLO-BETA-LACTAMASE DOMAIN-CONTAINING PROTEIN"/>
    <property type="match status" value="1"/>
</dbReference>
<sequence>MASSTSKLIPSDPDKVMVTRHINPSILICSTPFLRFGRIKVGGRGTVVKLASGNLAVFSPVALTDTVQKELSAFGNGKIRYITALDQEHHIFISAWHDAFPDAKVIAPETLPAYRQKQGYTGIPKENWVLFKKGEQSFSVSEEFDKEFDMEYVHAHANQELVFNHKPSRTLIEADLLFNLPATEQHSKTGGSATSGILTRLFCAVNSTKGTAIWQKRFIWYAISAGDRTGYNKSVSKIAKWDFERIVPCHGDVIETGGKGIFEKVMAWHLEAARKGQ</sequence>
<accession>A0AAV9JWV0</accession>
<evidence type="ECO:0000313" key="2">
    <source>
        <dbReference type="Proteomes" id="UP001324427"/>
    </source>
</evidence>
<evidence type="ECO:0008006" key="3">
    <source>
        <dbReference type="Google" id="ProtNLM"/>
    </source>
</evidence>
<keyword evidence="2" id="KW-1185">Reference proteome</keyword>
<dbReference type="InterPro" id="IPR025638">
    <property type="entry name" value="DUF4336"/>
</dbReference>